<dbReference type="Gene3D" id="1.10.1200.10">
    <property type="entry name" value="ACP-like"/>
    <property type="match status" value="1"/>
</dbReference>
<accession>A0A7W9MJD5</accession>
<dbReference type="Gene3D" id="3.40.50.12780">
    <property type="entry name" value="N-terminal domain of ligase-like"/>
    <property type="match status" value="1"/>
</dbReference>
<evidence type="ECO:0000259" key="5">
    <source>
        <dbReference type="PROSITE" id="PS50075"/>
    </source>
</evidence>
<keyword evidence="3" id="KW-0597">Phosphoprotein</keyword>
<keyword evidence="6" id="KW-0436">Ligase</keyword>
<dbReference type="PROSITE" id="PS50075">
    <property type="entry name" value="CARRIER"/>
    <property type="match status" value="1"/>
</dbReference>
<dbReference type="Gene3D" id="3.40.50.720">
    <property type="entry name" value="NAD(P)-binding Rossmann-like Domain"/>
    <property type="match status" value="1"/>
</dbReference>
<sequence length="1309" mass="136815">MGQGIGSRPADPAAVESALRSLPGVGDAAVVVRGTSRTPEDAPSGPAPAASSVSPAVSLSASPTAPEAIVHGPPLEPPGDAPATLQEALIRAATRWPGRGTTYVLPDGGQDRQTYAELLQEALRVLRGLRELGVRPGDAALLQCADSRSFVTAFWACVLGGVLPTPVGPAPGYGRENAVTRKLRSAWRLLDHPVIVTDDELRDPVAGLGRTWSEPALTVASVTELGAGAAAEPVPVGPDDPVLNLLTSGSTGTPKCVRHASRSIVNRTFATIDANGFTPEEVSLNWMPLDHVGGIVMYNVRDVILGCDHVNARTDAFVRRPLSWLDWADRFGATNTWAPNFAFALLNECEDEIARGSWDLSRLRNICNAGEAVVARTAHRFVELLRPHGLPEDAMVPCWGMSETSSGVTYSRLRHDDHTAGTICVDPRSLGGELREVPHGTPRSVVLTEVGAPVAGVSLRIVDGAGAVLREGQVGRLHVRGATLLREYYRNPEANAEAFTADGWFDTGDLGLLRGGSLTLTGRAKDMIIVNGANFPAHDLESVVGQVPGVRATFAAVCGVSDPQLGTDAVVVFYVPSGADTPRDRTATAIRAALAAETGLQPQAVVALEAEEFPKTASGKIQRSQLVDAYREGRYDGRLDEHGDDGPGAADAWMFERVWVPDEGRPADPPREPVLVYGDRAVAAAVGRVTGHPVAWIRRGTAFRDLSADLPDAAVTAVGASAAGTVPSAEFSGSGAVPDVSACVEILPLDPAQHEHALEVVVARAGGLPRFAVHAWEAEPDSGPGARDADDAAEGLLLALRALAAAPEPVTVGVITSGATGARPGEPVEPGRAALTGLVRTAHAEGSFAGIRLVDLPPGTVPADEAVRAALAPASPAGEVTALRDGLPHVPRLRAVPERGGRAVPAEVLRPGGTALLVGGLGGIGAQVAAYLLAAVRARVLVVGRTPQEKLDDERAATLRRLRALGECSYAAADAADGPAMSRAVAEAERAWGRPLDTVMHLAGADVREQWKDLGGHLVVNERPEWLRHMLRPKLAGGRVLEELLASRPETSVVLFSSVNGFLGGASFGSYAAANAALDGFAGRWAGQGRTVRCLAWSMWADVGMNRASPLTEAARSRGLRVVDRPRGLALLLDALNQDHPYLLLGADPANEHMWPHLVAGGAAGARVLVAIVPDGSVPEDELEKAVGGVLADLPLGAAARTVQVRRIPRGADGSVNVTALLASRAGPATAHVPPQGEVESGIARIWGEVVGVEQVGREDTFFGIGGNSILAMRAVDRMNRELGGDHPVAVIYEHPVLRELAAALAGRR</sequence>
<dbReference type="Pfam" id="PF13193">
    <property type="entry name" value="AMP-binding_C"/>
    <property type="match status" value="1"/>
</dbReference>
<dbReference type="GO" id="GO:0005886">
    <property type="term" value="C:plasma membrane"/>
    <property type="evidence" value="ECO:0007669"/>
    <property type="project" value="TreeGrafter"/>
</dbReference>
<gene>
    <name evidence="6" type="ORF">F4562_006199</name>
</gene>
<dbReference type="PANTHER" id="PTHR22754:SF32">
    <property type="entry name" value="DISCO-INTERACTING PROTEIN 2"/>
    <property type="match status" value="1"/>
</dbReference>
<feature type="compositionally biased region" description="Low complexity" evidence="4">
    <location>
        <begin position="41"/>
        <end position="66"/>
    </location>
</feature>
<feature type="region of interest" description="Disordered" evidence="4">
    <location>
        <begin position="1"/>
        <end position="73"/>
    </location>
</feature>
<dbReference type="GO" id="GO:0031177">
    <property type="term" value="F:phosphopantetheine binding"/>
    <property type="evidence" value="ECO:0007669"/>
    <property type="project" value="InterPro"/>
</dbReference>
<comment type="caution">
    <text evidence="6">The sequence shown here is derived from an EMBL/GenBank/DDBJ whole genome shotgun (WGS) entry which is preliminary data.</text>
</comment>
<dbReference type="InterPro" id="IPR045851">
    <property type="entry name" value="AMP-bd_C_sf"/>
</dbReference>
<dbReference type="SUPFAM" id="SSF47336">
    <property type="entry name" value="ACP-like"/>
    <property type="match status" value="1"/>
</dbReference>
<dbReference type="SUPFAM" id="SSF51735">
    <property type="entry name" value="NAD(P)-binding Rossmann-fold domains"/>
    <property type="match status" value="2"/>
</dbReference>
<proteinExistence type="inferred from homology"/>
<dbReference type="GO" id="GO:0006633">
    <property type="term" value="P:fatty acid biosynthetic process"/>
    <property type="evidence" value="ECO:0007669"/>
    <property type="project" value="TreeGrafter"/>
</dbReference>
<dbReference type="PANTHER" id="PTHR22754">
    <property type="entry name" value="DISCO-INTERACTING PROTEIN 2 DIP2 -RELATED"/>
    <property type="match status" value="1"/>
</dbReference>
<dbReference type="GO" id="GO:0070566">
    <property type="term" value="F:adenylyltransferase activity"/>
    <property type="evidence" value="ECO:0007669"/>
    <property type="project" value="TreeGrafter"/>
</dbReference>
<dbReference type="InterPro" id="IPR009081">
    <property type="entry name" value="PP-bd_ACP"/>
</dbReference>
<name>A0A7W9MJD5_9ACTN</name>
<dbReference type="SUPFAM" id="SSF56801">
    <property type="entry name" value="Acetyl-CoA synthetase-like"/>
    <property type="match status" value="1"/>
</dbReference>
<dbReference type="EMBL" id="JACHMP010000001">
    <property type="protein sequence ID" value="MBB5823137.1"/>
    <property type="molecule type" value="Genomic_DNA"/>
</dbReference>
<evidence type="ECO:0000256" key="2">
    <source>
        <dbReference type="ARBA" id="ARBA00022450"/>
    </source>
</evidence>
<dbReference type="InterPro" id="IPR036291">
    <property type="entry name" value="NAD(P)-bd_dom_sf"/>
</dbReference>
<protein>
    <submittedName>
        <fullName evidence="6">Acyl-CoA synthetase (AMP-forming)/AMP-acid ligase II/short-subunit dehydrogenase involved in D-alanine esterification of teichoic acids</fullName>
    </submittedName>
</protein>
<dbReference type="Proteomes" id="UP000540685">
    <property type="component" value="Unassembled WGS sequence"/>
</dbReference>
<dbReference type="InterPro" id="IPR013968">
    <property type="entry name" value="PKS_KR"/>
</dbReference>
<dbReference type="Pfam" id="PF08659">
    <property type="entry name" value="KR"/>
    <property type="match status" value="1"/>
</dbReference>
<dbReference type="GO" id="GO:0016874">
    <property type="term" value="F:ligase activity"/>
    <property type="evidence" value="ECO:0007669"/>
    <property type="project" value="UniProtKB-KW"/>
</dbReference>
<dbReference type="InterPro" id="IPR000873">
    <property type="entry name" value="AMP-dep_synth/lig_dom"/>
</dbReference>
<dbReference type="InterPro" id="IPR042099">
    <property type="entry name" value="ANL_N_sf"/>
</dbReference>
<dbReference type="PROSITE" id="PS00012">
    <property type="entry name" value="PHOSPHOPANTETHEINE"/>
    <property type="match status" value="1"/>
</dbReference>
<organism evidence="6 7">
    <name type="scientific">Streptosporangium becharense</name>
    <dbReference type="NCBI Taxonomy" id="1816182"/>
    <lineage>
        <taxon>Bacteria</taxon>
        <taxon>Bacillati</taxon>
        <taxon>Actinomycetota</taxon>
        <taxon>Actinomycetes</taxon>
        <taxon>Streptosporangiales</taxon>
        <taxon>Streptosporangiaceae</taxon>
        <taxon>Streptosporangium</taxon>
    </lineage>
</organism>
<dbReference type="InterPro" id="IPR036736">
    <property type="entry name" value="ACP-like_sf"/>
</dbReference>
<dbReference type="Pfam" id="PF00550">
    <property type="entry name" value="PP-binding"/>
    <property type="match status" value="1"/>
</dbReference>
<dbReference type="InterPro" id="IPR020806">
    <property type="entry name" value="PKS_PP-bd"/>
</dbReference>
<dbReference type="InterPro" id="IPR006162">
    <property type="entry name" value="Ppantetheine_attach_site"/>
</dbReference>
<evidence type="ECO:0000256" key="1">
    <source>
        <dbReference type="ARBA" id="ARBA00006432"/>
    </source>
</evidence>
<dbReference type="RefSeq" id="WP_184540108.1">
    <property type="nucleotide sequence ID" value="NZ_JACHMP010000001.1"/>
</dbReference>
<evidence type="ECO:0000313" key="6">
    <source>
        <dbReference type="EMBL" id="MBB5823137.1"/>
    </source>
</evidence>
<keyword evidence="2" id="KW-0596">Phosphopantetheine</keyword>
<reference evidence="6 7" key="1">
    <citation type="submission" date="2020-08" db="EMBL/GenBank/DDBJ databases">
        <title>Sequencing the genomes of 1000 actinobacteria strains.</title>
        <authorList>
            <person name="Klenk H.-P."/>
        </authorList>
    </citation>
    <scope>NUCLEOTIDE SEQUENCE [LARGE SCALE GENOMIC DNA]</scope>
    <source>
        <strain evidence="6 7">DSM 46887</strain>
    </source>
</reference>
<evidence type="ECO:0000313" key="7">
    <source>
        <dbReference type="Proteomes" id="UP000540685"/>
    </source>
</evidence>
<keyword evidence="7" id="KW-1185">Reference proteome</keyword>
<dbReference type="SMART" id="SM00822">
    <property type="entry name" value="PKS_KR"/>
    <property type="match status" value="1"/>
</dbReference>
<dbReference type="Gene3D" id="3.30.300.30">
    <property type="match status" value="1"/>
</dbReference>
<dbReference type="SMART" id="SM00823">
    <property type="entry name" value="PKS_PP"/>
    <property type="match status" value="1"/>
</dbReference>
<feature type="domain" description="Carrier" evidence="5">
    <location>
        <begin position="1234"/>
        <end position="1309"/>
    </location>
</feature>
<comment type="similarity">
    <text evidence="1">Belongs to the ATP-dependent AMP-binding enzyme family.</text>
</comment>
<dbReference type="Pfam" id="PF00501">
    <property type="entry name" value="AMP-binding"/>
    <property type="match status" value="1"/>
</dbReference>
<evidence type="ECO:0000256" key="4">
    <source>
        <dbReference type="SAM" id="MobiDB-lite"/>
    </source>
</evidence>
<evidence type="ECO:0000256" key="3">
    <source>
        <dbReference type="ARBA" id="ARBA00022553"/>
    </source>
</evidence>
<dbReference type="InterPro" id="IPR025110">
    <property type="entry name" value="AMP-bd_C"/>
</dbReference>
<dbReference type="InterPro" id="IPR057326">
    <property type="entry name" value="KR_dom"/>
</dbReference>